<evidence type="ECO:0000313" key="1">
    <source>
        <dbReference type="EMBL" id="KAK6617956.1"/>
    </source>
</evidence>
<sequence length="112" mass="12022">MTIRPCQSRAVNSRTCVRQGTQDAAVIAPHFAIGPTPTSGAINRAQCSLFAREHDEQPLTATTNHPLHFTSVCNVISNVASGGGDDNDDDDVCAHTHTHHNYYLPSDPSIKA</sequence>
<dbReference type="EMBL" id="JAWJWF010000050">
    <property type="protein sequence ID" value="KAK6617956.1"/>
    <property type="molecule type" value="Genomic_DNA"/>
</dbReference>
<keyword evidence="2" id="KW-1185">Reference proteome</keyword>
<gene>
    <name evidence="1" type="ORF">RUM44_002398</name>
</gene>
<reference evidence="1 2" key="1">
    <citation type="submission" date="2023-09" db="EMBL/GenBank/DDBJ databases">
        <title>Genomes of two closely related lineages of the louse Polyplax serrata with different host specificities.</title>
        <authorList>
            <person name="Martinu J."/>
            <person name="Tarabai H."/>
            <person name="Stefka J."/>
            <person name="Hypsa V."/>
        </authorList>
    </citation>
    <scope>NUCLEOTIDE SEQUENCE [LARGE SCALE GENOMIC DNA]</scope>
    <source>
        <strain evidence="1">98ZLc_SE</strain>
    </source>
</reference>
<comment type="caution">
    <text evidence="1">The sequence shown here is derived from an EMBL/GenBank/DDBJ whole genome shotgun (WGS) entry which is preliminary data.</text>
</comment>
<dbReference type="Proteomes" id="UP001359485">
    <property type="component" value="Unassembled WGS sequence"/>
</dbReference>
<organism evidence="1 2">
    <name type="scientific">Polyplax serrata</name>
    <name type="common">Common mouse louse</name>
    <dbReference type="NCBI Taxonomy" id="468196"/>
    <lineage>
        <taxon>Eukaryota</taxon>
        <taxon>Metazoa</taxon>
        <taxon>Ecdysozoa</taxon>
        <taxon>Arthropoda</taxon>
        <taxon>Hexapoda</taxon>
        <taxon>Insecta</taxon>
        <taxon>Pterygota</taxon>
        <taxon>Neoptera</taxon>
        <taxon>Paraneoptera</taxon>
        <taxon>Psocodea</taxon>
        <taxon>Troctomorpha</taxon>
        <taxon>Phthiraptera</taxon>
        <taxon>Anoplura</taxon>
        <taxon>Polyplacidae</taxon>
        <taxon>Polyplax</taxon>
    </lineage>
</organism>
<name>A0ABR1AF42_POLSC</name>
<evidence type="ECO:0000313" key="2">
    <source>
        <dbReference type="Proteomes" id="UP001359485"/>
    </source>
</evidence>
<accession>A0ABR1AF42</accession>
<proteinExistence type="predicted"/>
<protein>
    <submittedName>
        <fullName evidence="1">Uncharacterized protein</fullName>
    </submittedName>
</protein>